<comment type="caution">
    <text evidence="3">The sequence shown here is derived from an EMBL/GenBank/DDBJ whole genome shotgun (WGS) entry which is preliminary data.</text>
</comment>
<dbReference type="Proteomes" id="UP000823201">
    <property type="component" value="Unassembled WGS sequence"/>
</dbReference>
<dbReference type="Pfam" id="PF04012">
    <property type="entry name" value="PspA_IM30"/>
    <property type="match status" value="1"/>
</dbReference>
<dbReference type="EMBL" id="JAFBEV010000035">
    <property type="protein sequence ID" value="MBM7659098.1"/>
    <property type="molecule type" value="Genomic_DNA"/>
</dbReference>
<evidence type="ECO:0000256" key="2">
    <source>
        <dbReference type="SAM" id="Coils"/>
    </source>
</evidence>
<keyword evidence="4" id="KW-1185">Reference proteome</keyword>
<evidence type="ECO:0000313" key="3">
    <source>
        <dbReference type="EMBL" id="MBM7659098.1"/>
    </source>
</evidence>
<dbReference type="RefSeq" id="WP_205007642.1">
    <property type="nucleotide sequence ID" value="NZ_CBCRXA010000034.1"/>
</dbReference>
<dbReference type="InterPro" id="IPR007157">
    <property type="entry name" value="PspA_VIPP1"/>
</dbReference>
<name>A0ABS2QBI9_9BACL</name>
<reference evidence="3 4" key="1">
    <citation type="submission" date="2021-01" db="EMBL/GenBank/DDBJ databases">
        <title>Genomic Encyclopedia of Type Strains, Phase IV (KMG-IV): sequencing the most valuable type-strain genomes for metagenomic binning, comparative biology and taxonomic classification.</title>
        <authorList>
            <person name="Goeker M."/>
        </authorList>
    </citation>
    <scope>NUCLEOTIDE SEQUENCE [LARGE SCALE GENOMIC DNA]</scope>
    <source>
        <strain evidence="3 4">DSM 100968</strain>
    </source>
</reference>
<protein>
    <submittedName>
        <fullName evidence="3">Phage shock protein A</fullName>
    </submittedName>
</protein>
<feature type="coiled-coil region" evidence="2">
    <location>
        <begin position="93"/>
        <end position="138"/>
    </location>
</feature>
<dbReference type="PANTHER" id="PTHR31088">
    <property type="entry name" value="MEMBRANE-ASSOCIATED PROTEIN VIPP1, CHLOROPLASTIC"/>
    <property type="match status" value="1"/>
</dbReference>
<dbReference type="PANTHER" id="PTHR31088:SF6">
    <property type="entry name" value="PHAGE SHOCK PROTEIN A"/>
    <property type="match status" value="1"/>
</dbReference>
<sequence>MNDLFTRIKNSISSDINDLLDQKEQKNPIAMLNQHLRTCEKEANRVRELINRQYLLKDNLIREYHEADELAKKRREQAVIADKAGEAELYAFIIREQEDYEQKANRLKSLYEQNIKQLEHLEQNYAEMKRKLKDMYVKRMELMSRENIANAEYRINQIVHPESQFGQSCHRFADSEHYIDQLEKKINAAYTHQSLDSRIEQLKRKLNQNQPDAE</sequence>
<proteinExistence type="inferred from homology"/>
<gene>
    <name evidence="3" type="ORF">JOC27_002592</name>
</gene>
<evidence type="ECO:0000256" key="1">
    <source>
        <dbReference type="ARBA" id="ARBA00043985"/>
    </source>
</evidence>
<keyword evidence="2" id="KW-0175">Coiled coil</keyword>
<accession>A0ABS2QBI9</accession>
<organism evidence="3 4">
    <name type="scientific">Sporolactobacillus spathodeae</name>
    <dbReference type="NCBI Taxonomy" id="1465502"/>
    <lineage>
        <taxon>Bacteria</taxon>
        <taxon>Bacillati</taxon>
        <taxon>Bacillota</taxon>
        <taxon>Bacilli</taxon>
        <taxon>Bacillales</taxon>
        <taxon>Sporolactobacillaceae</taxon>
        <taxon>Sporolactobacillus</taxon>
    </lineage>
</organism>
<evidence type="ECO:0000313" key="4">
    <source>
        <dbReference type="Proteomes" id="UP000823201"/>
    </source>
</evidence>
<comment type="similarity">
    <text evidence="1">Belongs to the PspA/Vipp/IM30 family.</text>
</comment>